<keyword evidence="6" id="KW-0598">Phosphotransferase system</keyword>
<evidence type="ECO:0000256" key="10">
    <source>
        <dbReference type="ARBA" id="ARBA00037387"/>
    </source>
</evidence>
<evidence type="ECO:0000256" key="4">
    <source>
        <dbReference type="ARBA" id="ARBA00022475"/>
    </source>
</evidence>
<evidence type="ECO:0000256" key="9">
    <source>
        <dbReference type="ARBA" id="ARBA00023136"/>
    </source>
</evidence>
<comment type="function">
    <text evidence="10">The phosphoenolpyruvate-dependent sugar phosphotransferase system (sugar PTS), a major carbohydrate active transport system, catalyzes the phosphorylation of incoming sugar substrates concomitantly with their translocation across the cell membrane. The enzyme II UlaABC PTS system is involved in ascorbate transport.</text>
</comment>
<keyword evidence="7 14" id="KW-0812">Transmembrane</keyword>
<dbReference type="EMBL" id="BLYI01000062">
    <property type="protein sequence ID" value="GFO86411.1"/>
    <property type="molecule type" value="Genomic_DNA"/>
</dbReference>
<feature type="transmembrane region" description="Helical" evidence="14">
    <location>
        <begin position="339"/>
        <end position="357"/>
    </location>
</feature>
<dbReference type="PANTHER" id="PTHR33843">
    <property type="entry name" value="ASCORBATE-SPECIFIC PTS SYSTEM EIIC COMPONENT"/>
    <property type="match status" value="1"/>
</dbReference>
<evidence type="ECO:0000256" key="12">
    <source>
        <dbReference type="ARBA" id="ARBA00039702"/>
    </source>
</evidence>
<evidence type="ECO:0000256" key="7">
    <source>
        <dbReference type="ARBA" id="ARBA00022692"/>
    </source>
</evidence>
<dbReference type="GO" id="GO:0005886">
    <property type="term" value="C:plasma membrane"/>
    <property type="evidence" value="ECO:0007669"/>
    <property type="project" value="UniProtKB-SubCell"/>
</dbReference>
<dbReference type="NCBIfam" id="NF006920">
    <property type="entry name" value="PRK09410.1-2"/>
    <property type="match status" value="1"/>
</dbReference>
<gene>
    <name evidence="15" type="primary">ulaA</name>
    <name evidence="15" type="ORF">ANBU17_27580</name>
</gene>
<name>A0A916QC48_9FIRM</name>
<dbReference type="InterPro" id="IPR004703">
    <property type="entry name" value="PTS_sugar-sp_permease"/>
</dbReference>
<feature type="transmembrane region" description="Helical" evidence="14">
    <location>
        <begin position="75"/>
        <end position="108"/>
    </location>
</feature>
<protein>
    <recommendedName>
        <fullName evidence="12">Ascorbate-specific PTS system EIIC component</fullName>
    </recommendedName>
    <alternativeName>
        <fullName evidence="13">Ascorbate-specific permease IIC component UlaA</fullName>
    </alternativeName>
</protein>
<accession>A0A916QC48</accession>
<evidence type="ECO:0000256" key="13">
    <source>
        <dbReference type="ARBA" id="ARBA00042859"/>
    </source>
</evidence>
<feature type="transmembrane region" description="Helical" evidence="14">
    <location>
        <begin position="418"/>
        <end position="437"/>
    </location>
</feature>
<evidence type="ECO:0000256" key="5">
    <source>
        <dbReference type="ARBA" id="ARBA00022597"/>
    </source>
</evidence>
<keyword evidence="5" id="KW-0762">Sugar transport</keyword>
<dbReference type="Proteomes" id="UP000613208">
    <property type="component" value="Unassembled WGS sequence"/>
</dbReference>
<sequence length="468" mass="50924">MINMIRDFLLEPVILIGGIVFLGLVLQRKNFETVVRGTLKSMIGFMIISVGGNIIAQSVTAFGEMMQQGFHMTGLILSVEGISGIAVDLYGSDIAIIMVLGIVVNLVLAKITRFHYVFMTGHQMLYMTCMVVSVLRSAQLRGPAFFILGSMTMGIVMVFSPAMIQRYTEKICGNDTIAVGHFGGITYLLAAWLGKIYGENSRSAEDMKFPKKLAFLRDSSIIIAVTMIIFYVVAARACGSAFVESELSGGKDYLVYSVSQALTFTVGFVIVTTGIRWFINEIVPAVKGIADTWIPNAKPAVDCPVVFSYSPNSLMVGFLSSFFGGLVSMGIMIACQVTVIFPGIMAHFFCGATAGVYGNSTGGRRGAVIGGFINGVIMSVLPEIFLPFLGELSAQHVTFPEPDIGLVGIFLGKYIREIGSIGTLIILIGIVIIMILIPEMIENRDEGEEWFQYDMNPALKNKEKEEKK</sequence>
<feature type="transmembrane region" description="Helical" evidence="14">
    <location>
        <begin position="254"/>
        <end position="279"/>
    </location>
</feature>
<evidence type="ECO:0000256" key="6">
    <source>
        <dbReference type="ARBA" id="ARBA00022683"/>
    </source>
</evidence>
<feature type="transmembrane region" description="Helical" evidence="14">
    <location>
        <begin position="176"/>
        <end position="194"/>
    </location>
</feature>
<evidence type="ECO:0000313" key="15">
    <source>
        <dbReference type="EMBL" id="GFO86411.1"/>
    </source>
</evidence>
<evidence type="ECO:0000256" key="3">
    <source>
        <dbReference type="ARBA" id="ARBA00022448"/>
    </source>
</evidence>
<proteinExistence type="inferred from homology"/>
<comment type="caution">
    <text evidence="15">The sequence shown here is derived from an EMBL/GenBank/DDBJ whole genome shotgun (WGS) entry which is preliminary data.</text>
</comment>
<dbReference type="Pfam" id="PF03611">
    <property type="entry name" value="EIIC-GAT"/>
    <property type="match status" value="1"/>
</dbReference>
<keyword evidence="3" id="KW-0813">Transport</keyword>
<keyword evidence="16" id="KW-1185">Reference proteome</keyword>
<feature type="transmembrane region" description="Helical" evidence="14">
    <location>
        <begin position="7"/>
        <end position="26"/>
    </location>
</feature>
<keyword evidence="4" id="KW-1003">Cell membrane</keyword>
<comment type="subunit">
    <text evidence="2">Homodimer.</text>
</comment>
<comment type="similarity">
    <text evidence="11">Belongs to the UlaA family.</text>
</comment>
<reference evidence="15" key="1">
    <citation type="submission" date="2020-06" db="EMBL/GenBank/DDBJ databases">
        <title>Characterization of fructooligosaccharide metabolism and fructooligosaccharide-degrading enzymes in human commensal butyrate producers.</title>
        <authorList>
            <person name="Tanno H."/>
            <person name="Fujii T."/>
            <person name="Hirano K."/>
            <person name="Maeno S."/>
            <person name="Tonozuka T."/>
            <person name="Sakamoto M."/>
            <person name="Ohkuma M."/>
            <person name="Tochio T."/>
            <person name="Endo A."/>
        </authorList>
    </citation>
    <scope>NUCLEOTIDE SEQUENCE</scope>
    <source>
        <strain evidence="15">JCM 17466</strain>
    </source>
</reference>
<dbReference type="AlphaFoldDB" id="A0A916QC48"/>
<dbReference type="GO" id="GO:0009401">
    <property type="term" value="P:phosphoenolpyruvate-dependent sugar phosphotransferase system"/>
    <property type="evidence" value="ECO:0007669"/>
    <property type="project" value="UniProtKB-KW"/>
</dbReference>
<dbReference type="RefSeq" id="WP_201312052.1">
    <property type="nucleotide sequence ID" value="NZ_BLYI01000062.1"/>
</dbReference>
<evidence type="ECO:0000256" key="8">
    <source>
        <dbReference type="ARBA" id="ARBA00022989"/>
    </source>
</evidence>
<dbReference type="InterPro" id="IPR051562">
    <property type="entry name" value="Ascorbate-PTS_EIIC"/>
</dbReference>
<feature type="transmembrane region" description="Helical" evidence="14">
    <location>
        <begin position="314"/>
        <end position="333"/>
    </location>
</feature>
<keyword evidence="9 14" id="KW-0472">Membrane</keyword>
<dbReference type="PANTHER" id="PTHR33843:SF4">
    <property type="entry name" value="ASCORBATE-SPECIFIC PTS SYSTEM EIIC COMPONENT"/>
    <property type="match status" value="1"/>
</dbReference>
<evidence type="ECO:0000256" key="14">
    <source>
        <dbReference type="SAM" id="Phobius"/>
    </source>
</evidence>
<evidence type="ECO:0000256" key="2">
    <source>
        <dbReference type="ARBA" id="ARBA00011738"/>
    </source>
</evidence>
<organism evidence="15 16">
    <name type="scientific">Anaerostipes butyraticus</name>
    <dbReference type="NCBI Taxonomy" id="645466"/>
    <lineage>
        <taxon>Bacteria</taxon>
        <taxon>Bacillati</taxon>
        <taxon>Bacillota</taxon>
        <taxon>Clostridia</taxon>
        <taxon>Lachnospirales</taxon>
        <taxon>Lachnospiraceae</taxon>
        <taxon>Anaerostipes</taxon>
    </lineage>
</organism>
<feature type="transmembrane region" description="Helical" evidence="14">
    <location>
        <begin position="369"/>
        <end position="389"/>
    </location>
</feature>
<feature type="transmembrane region" description="Helical" evidence="14">
    <location>
        <begin position="144"/>
        <end position="164"/>
    </location>
</feature>
<keyword evidence="8 14" id="KW-1133">Transmembrane helix</keyword>
<feature type="transmembrane region" description="Helical" evidence="14">
    <location>
        <begin position="42"/>
        <end position="63"/>
    </location>
</feature>
<comment type="subcellular location">
    <subcellularLocation>
        <location evidence="1">Cell membrane</location>
        <topology evidence="1">Multi-pass membrane protein</topology>
    </subcellularLocation>
</comment>
<evidence type="ECO:0000256" key="11">
    <source>
        <dbReference type="ARBA" id="ARBA00038218"/>
    </source>
</evidence>
<evidence type="ECO:0000256" key="1">
    <source>
        <dbReference type="ARBA" id="ARBA00004651"/>
    </source>
</evidence>
<evidence type="ECO:0000313" key="16">
    <source>
        <dbReference type="Proteomes" id="UP000613208"/>
    </source>
</evidence>
<dbReference type="NCBIfam" id="NF009553">
    <property type="entry name" value="PRK12997.1-5"/>
    <property type="match status" value="1"/>
</dbReference>
<feature type="transmembrane region" description="Helical" evidence="14">
    <location>
        <begin position="215"/>
        <end position="234"/>
    </location>
</feature>